<keyword evidence="2" id="KW-1185">Reference proteome</keyword>
<evidence type="ECO:0000313" key="1">
    <source>
        <dbReference type="EMBL" id="KAJ9545023.1"/>
    </source>
</evidence>
<dbReference type="Proteomes" id="UP001172457">
    <property type="component" value="Chromosome 6"/>
</dbReference>
<dbReference type="AlphaFoldDB" id="A0AA38SMB5"/>
<protein>
    <submittedName>
        <fullName evidence="1">Uncharacterized protein</fullName>
    </submittedName>
</protein>
<comment type="caution">
    <text evidence="1">The sequence shown here is derived from an EMBL/GenBank/DDBJ whole genome shotgun (WGS) entry which is preliminary data.</text>
</comment>
<reference evidence="1" key="1">
    <citation type="submission" date="2023-03" db="EMBL/GenBank/DDBJ databases">
        <title>Chromosome-scale reference genome and RAD-based genetic map of yellow starthistle (Centaurea solstitialis) reveal putative structural variation and QTLs associated with invader traits.</title>
        <authorList>
            <person name="Reatini B."/>
            <person name="Cang F.A."/>
            <person name="Jiang Q."/>
            <person name="Mckibben M.T.W."/>
            <person name="Barker M.S."/>
            <person name="Rieseberg L.H."/>
            <person name="Dlugosch K.M."/>
        </authorList>
    </citation>
    <scope>NUCLEOTIDE SEQUENCE</scope>
    <source>
        <strain evidence="1">CAN-66</strain>
        <tissue evidence="1">Leaf</tissue>
    </source>
</reference>
<proteinExistence type="predicted"/>
<accession>A0AA38SMB5</accession>
<name>A0AA38SMB5_9ASTR</name>
<evidence type="ECO:0000313" key="2">
    <source>
        <dbReference type="Proteomes" id="UP001172457"/>
    </source>
</evidence>
<gene>
    <name evidence="1" type="ORF">OSB04_024730</name>
</gene>
<dbReference type="EMBL" id="JARYMX010000006">
    <property type="protein sequence ID" value="KAJ9545023.1"/>
    <property type="molecule type" value="Genomic_DNA"/>
</dbReference>
<organism evidence="1 2">
    <name type="scientific">Centaurea solstitialis</name>
    <name type="common">yellow star-thistle</name>
    <dbReference type="NCBI Taxonomy" id="347529"/>
    <lineage>
        <taxon>Eukaryota</taxon>
        <taxon>Viridiplantae</taxon>
        <taxon>Streptophyta</taxon>
        <taxon>Embryophyta</taxon>
        <taxon>Tracheophyta</taxon>
        <taxon>Spermatophyta</taxon>
        <taxon>Magnoliopsida</taxon>
        <taxon>eudicotyledons</taxon>
        <taxon>Gunneridae</taxon>
        <taxon>Pentapetalae</taxon>
        <taxon>asterids</taxon>
        <taxon>campanulids</taxon>
        <taxon>Asterales</taxon>
        <taxon>Asteraceae</taxon>
        <taxon>Carduoideae</taxon>
        <taxon>Cardueae</taxon>
        <taxon>Centaureinae</taxon>
        <taxon>Centaurea</taxon>
    </lineage>
</organism>
<sequence length="165" mass="18187">MVKTLGFRVCSPEKRVSSSSSKKRGFLPELMAPVILILTELMATVTSDTLAGINGAETRSVGEYFKIVHTIWWNNSYCSSSVEQIGCSGGLYTICDPRCLSIGEEMKNWNFCCYIRFFVETSTKSSLGRRERGPSLTPEVCTFLTISLALLDLLILGLKVGASPR</sequence>